<feature type="transmembrane region" description="Helical" evidence="5">
    <location>
        <begin position="385"/>
        <end position="404"/>
    </location>
</feature>
<proteinExistence type="predicted"/>
<feature type="transmembrane region" description="Helical" evidence="5">
    <location>
        <begin position="138"/>
        <end position="156"/>
    </location>
</feature>
<feature type="transmembrane region" description="Helical" evidence="5">
    <location>
        <begin position="85"/>
        <end position="102"/>
    </location>
</feature>
<accession>A0A1T4TF52</accession>
<sequence>MSLYPAYSAEQSGVDRLVHAGRTVFAALVLTGLVMTFQPFAQVSTATEEAGNVINQLGYSLLAACAILGHLVFAERRITLTYLRPTWLLMVLWFLISSRHSIVGEQAVRAALFLFAAMTAVTGALALPPDGRSFRNALAFAALAVLALSYFGVIALPEAAIHQGWEEESQHAGLWRGIYSHKNVTGPIMAAFVFVGLYLFRSRQRALGTVIAILAGFFVFKTGSKTTLALMPAVAILVLSTRAFGSRYLPTIAISFVLIIMALFTLGTVVSPALDAVVQYVAPGTDFTGRMDIWRFALEVLKPRQWIGFGYESFWGTDWLDRLEATSELTWDPTGAANGHDGYLDIAIAIGWPGLAAALVMLVVQPFLDFARCIDTEENRRAADFFLMVLAFMLFNAFMESFFFARGNPIWMLTFLAIAGLRLTARHRIAEAAEP</sequence>
<feature type="transmembrane region" description="Helical" evidence="5">
    <location>
        <begin position="229"/>
        <end position="245"/>
    </location>
</feature>
<evidence type="ECO:0000256" key="4">
    <source>
        <dbReference type="ARBA" id="ARBA00023136"/>
    </source>
</evidence>
<feature type="transmembrane region" description="Helical" evidence="5">
    <location>
        <begin position="252"/>
        <end position="274"/>
    </location>
</feature>
<dbReference type="GO" id="GO:0016874">
    <property type="term" value="F:ligase activity"/>
    <property type="evidence" value="ECO:0007669"/>
    <property type="project" value="UniProtKB-KW"/>
</dbReference>
<dbReference type="Pfam" id="PF04932">
    <property type="entry name" value="Wzy_C"/>
    <property type="match status" value="1"/>
</dbReference>
<keyword evidence="7" id="KW-0436">Ligase</keyword>
<feature type="domain" description="O-antigen ligase-related" evidence="6">
    <location>
        <begin position="211"/>
        <end position="358"/>
    </location>
</feature>
<keyword evidence="2 5" id="KW-0812">Transmembrane</keyword>
<organism evidence="7 8">
    <name type="scientific">Consotaella salsifontis</name>
    <dbReference type="NCBI Taxonomy" id="1365950"/>
    <lineage>
        <taxon>Bacteria</taxon>
        <taxon>Pseudomonadati</taxon>
        <taxon>Pseudomonadota</taxon>
        <taxon>Alphaproteobacteria</taxon>
        <taxon>Hyphomicrobiales</taxon>
        <taxon>Aurantimonadaceae</taxon>
        <taxon>Consotaella</taxon>
    </lineage>
</organism>
<name>A0A1T4TF52_9HYPH</name>
<dbReference type="InterPro" id="IPR007016">
    <property type="entry name" value="O-antigen_ligase-rel_domated"/>
</dbReference>
<reference evidence="7 8" key="1">
    <citation type="submission" date="2017-02" db="EMBL/GenBank/DDBJ databases">
        <authorList>
            <person name="Peterson S.W."/>
        </authorList>
    </citation>
    <scope>NUCLEOTIDE SEQUENCE [LARGE SCALE GENOMIC DNA]</scope>
    <source>
        <strain evidence="7 8">USBA 369</strain>
    </source>
</reference>
<dbReference type="PANTHER" id="PTHR37422">
    <property type="entry name" value="TEICHURONIC ACID BIOSYNTHESIS PROTEIN TUAE"/>
    <property type="match status" value="1"/>
</dbReference>
<evidence type="ECO:0000256" key="1">
    <source>
        <dbReference type="ARBA" id="ARBA00004141"/>
    </source>
</evidence>
<keyword evidence="8" id="KW-1185">Reference proteome</keyword>
<dbReference type="RefSeq" id="WP_078710485.1">
    <property type="nucleotide sequence ID" value="NZ_FUXL01000028.1"/>
</dbReference>
<gene>
    <name evidence="7" type="ORF">SAMN05428963_1282</name>
</gene>
<evidence type="ECO:0000313" key="7">
    <source>
        <dbReference type="EMBL" id="SKA39074.1"/>
    </source>
</evidence>
<comment type="subcellular location">
    <subcellularLocation>
        <location evidence="1">Membrane</location>
        <topology evidence="1">Multi-pass membrane protein</topology>
    </subcellularLocation>
</comment>
<dbReference type="STRING" id="1365950.SAMN05428963_1282"/>
<dbReference type="OrthoDB" id="4391260at2"/>
<keyword evidence="3 5" id="KW-1133">Transmembrane helix</keyword>
<feature type="transmembrane region" description="Helical" evidence="5">
    <location>
        <begin position="184"/>
        <end position="200"/>
    </location>
</feature>
<dbReference type="Proteomes" id="UP000190135">
    <property type="component" value="Unassembled WGS sequence"/>
</dbReference>
<dbReference type="GO" id="GO:0016020">
    <property type="term" value="C:membrane"/>
    <property type="evidence" value="ECO:0007669"/>
    <property type="project" value="UniProtKB-SubCell"/>
</dbReference>
<dbReference type="EMBL" id="FUXL01000028">
    <property type="protein sequence ID" value="SKA39074.1"/>
    <property type="molecule type" value="Genomic_DNA"/>
</dbReference>
<dbReference type="InterPro" id="IPR051533">
    <property type="entry name" value="WaaL-like"/>
</dbReference>
<keyword evidence="4 5" id="KW-0472">Membrane</keyword>
<dbReference type="AlphaFoldDB" id="A0A1T4TF52"/>
<feature type="transmembrane region" description="Helical" evidence="5">
    <location>
        <begin position="20"/>
        <end position="41"/>
    </location>
</feature>
<evidence type="ECO:0000259" key="6">
    <source>
        <dbReference type="Pfam" id="PF04932"/>
    </source>
</evidence>
<evidence type="ECO:0000256" key="5">
    <source>
        <dbReference type="SAM" id="Phobius"/>
    </source>
</evidence>
<evidence type="ECO:0000256" key="2">
    <source>
        <dbReference type="ARBA" id="ARBA00022692"/>
    </source>
</evidence>
<evidence type="ECO:0000313" key="8">
    <source>
        <dbReference type="Proteomes" id="UP000190135"/>
    </source>
</evidence>
<feature type="transmembrane region" description="Helical" evidence="5">
    <location>
        <begin position="53"/>
        <end position="73"/>
    </location>
</feature>
<feature type="transmembrane region" description="Helical" evidence="5">
    <location>
        <begin position="207"/>
        <end position="223"/>
    </location>
</feature>
<protein>
    <submittedName>
        <fullName evidence="7">O-antigen ligase</fullName>
    </submittedName>
</protein>
<feature type="transmembrane region" description="Helical" evidence="5">
    <location>
        <begin position="343"/>
        <end position="364"/>
    </location>
</feature>
<evidence type="ECO:0000256" key="3">
    <source>
        <dbReference type="ARBA" id="ARBA00022989"/>
    </source>
</evidence>
<feature type="transmembrane region" description="Helical" evidence="5">
    <location>
        <begin position="108"/>
        <end position="126"/>
    </location>
</feature>
<dbReference type="PANTHER" id="PTHR37422:SF21">
    <property type="entry name" value="EXOQ-LIKE PROTEIN"/>
    <property type="match status" value="1"/>
</dbReference>